<comment type="similarity">
    <text evidence="2">Belongs to the FAD-binding monooxygenase family.</text>
</comment>
<accession>A0AAV9N562</accession>
<evidence type="ECO:0000313" key="4">
    <source>
        <dbReference type="EMBL" id="KAK5047792.1"/>
    </source>
</evidence>
<comment type="cofactor">
    <cofactor evidence="1">
        <name>FAD</name>
        <dbReference type="ChEBI" id="CHEBI:57692"/>
    </cofactor>
</comment>
<evidence type="ECO:0000313" key="5">
    <source>
        <dbReference type="Proteomes" id="UP001358417"/>
    </source>
</evidence>
<reference evidence="4 5" key="1">
    <citation type="submission" date="2023-08" db="EMBL/GenBank/DDBJ databases">
        <title>Black Yeasts Isolated from many extreme environments.</title>
        <authorList>
            <person name="Coleine C."/>
            <person name="Stajich J.E."/>
            <person name="Selbmann L."/>
        </authorList>
    </citation>
    <scope>NUCLEOTIDE SEQUENCE [LARGE SCALE GENOMIC DNA]</scope>
    <source>
        <strain evidence="4 5">CCFEE 5792</strain>
    </source>
</reference>
<dbReference type="EMBL" id="JAVRRD010000024">
    <property type="protein sequence ID" value="KAK5047792.1"/>
    <property type="molecule type" value="Genomic_DNA"/>
</dbReference>
<dbReference type="Pfam" id="PF13450">
    <property type="entry name" value="NAD_binding_8"/>
    <property type="match status" value="1"/>
</dbReference>
<comment type="caution">
    <text evidence="4">The sequence shown here is derived from an EMBL/GenBank/DDBJ whole genome shotgun (WGS) entry which is preliminary data.</text>
</comment>
<dbReference type="Gene3D" id="3.50.50.60">
    <property type="entry name" value="FAD/NAD(P)-binding domain"/>
    <property type="match status" value="2"/>
</dbReference>
<gene>
    <name evidence="4" type="ORF">LTR84_006457</name>
</gene>
<evidence type="ECO:0000256" key="2">
    <source>
        <dbReference type="ARBA" id="ARBA00010139"/>
    </source>
</evidence>
<dbReference type="RefSeq" id="XP_064703319.1">
    <property type="nucleotide sequence ID" value="XM_064850018.1"/>
</dbReference>
<evidence type="ECO:0000256" key="1">
    <source>
        <dbReference type="ARBA" id="ARBA00001974"/>
    </source>
</evidence>
<dbReference type="PANTHER" id="PTHR42877:SF8">
    <property type="entry name" value="MONOOXYGENASE"/>
    <property type="match status" value="1"/>
</dbReference>
<keyword evidence="5" id="KW-1185">Reference proteome</keyword>
<dbReference type="PANTHER" id="PTHR42877">
    <property type="entry name" value="L-ORNITHINE N(5)-MONOOXYGENASE-RELATED"/>
    <property type="match status" value="1"/>
</dbReference>
<organism evidence="4 5">
    <name type="scientific">Exophiala bonariae</name>
    <dbReference type="NCBI Taxonomy" id="1690606"/>
    <lineage>
        <taxon>Eukaryota</taxon>
        <taxon>Fungi</taxon>
        <taxon>Dikarya</taxon>
        <taxon>Ascomycota</taxon>
        <taxon>Pezizomycotina</taxon>
        <taxon>Eurotiomycetes</taxon>
        <taxon>Chaetothyriomycetidae</taxon>
        <taxon>Chaetothyriales</taxon>
        <taxon>Herpotrichiellaceae</taxon>
        <taxon>Exophiala</taxon>
    </lineage>
</organism>
<proteinExistence type="inferred from homology"/>
<evidence type="ECO:0008006" key="6">
    <source>
        <dbReference type="Google" id="ProtNLM"/>
    </source>
</evidence>
<feature type="region of interest" description="Disordered" evidence="3">
    <location>
        <begin position="241"/>
        <end position="265"/>
    </location>
</feature>
<protein>
    <recommendedName>
        <fullName evidence="6">L-ornithine N(5)-oxygenase</fullName>
    </recommendedName>
</protein>
<evidence type="ECO:0000256" key="3">
    <source>
        <dbReference type="SAM" id="MobiDB-lite"/>
    </source>
</evidence>
<dbReference type="AlphaFoldDB" id="A0AAV9N562"/>
<dbReference type="InterPro" id="IPR051209">
    <property type="entry name" value="FAD-bind_Monooxygenase_sf"/>
</dbReference>
<dbReference type="GeneID" id="89974629"/>
<sequence length="573" mass="65259">MPLLESPAYTDADIPDYPQSTPQPLKIIHVGAGASGLIFAHKAERGLKNFELICYEKNDSIGGTWYENVYPGCACDIPAHTYTLPFEPNPEWSGYYSYSDEIQQYFLKFAKKYGVEKYVKLNTAVESATWDESESIWKVALKRKDGTTFVDSCNVLVNGSGVVNKWKWPTIEGLHDFQGVLAHSAAWDRSIDWAGKTVAVIGTGSSSIQMVPKFAETGKHVSVFMRNQTYIGPQFGSNVSNKEADPDAMEPHAAGKHQYTEKEKQRFRDDPDYHLRYRKAVERSVVSGFKMFYRGSETNIAAKKLMQDSMSQRLGDRDDLKKRFIPEWSPGCRRLTPGEGYLEALCEPNVTCVFSDIVKITPTGLVTADNVERNVDILVCATGFHIGYQPHFRVTGTGGQVMQDQKQPNVYASICVPGFPNYFVVNGPRGNWGQGCVMPSHEVHTEYIVQCCQKMQQDDVKSMVPREDVTTQLNLYMDAWHRKHSVWAEDCRSWYKDNEPNGRVWIWPGSLFHHLKFMKRPRFEHYELTYKDPSNIFAFLGNGLTITEEKFAGTEDMPIPYIRKDEDEIWDIE</sequence>
<dbReference type="Proteomes" id="UP001358417">
    <property type="component" value="Unassembled WGS sequence"/>
</dbReference>
<dbReference type="SUPFAM" id="SSF51905">
    <property type="entry name" value="FAD/NAD(P)-binding domain"/>
    <property type="match status" value="2"/>
</dbReference>
<dbReference type="InterPro" id="IPR036188">
    <property type="entry name" value="FAD/NAD-bd_sf"/>
</dbReference>
<name>A0AAV9N562_9EURO</name>